<dbReference type="Pfam" id="PF05705">
    <property type="entry name" value="DUF829"/>
    <property type="match status" value="1"/>
</dbReference>
<sequence>MPSPNSQPPPTQGIRLSPSVTLYNPAPAESASTSSSAHQRRPLSGPRLIILATWAFAQDAHIAKYVSGYQALFPGTTILVAKCFLRHFFFLRTAKEELEPAAAVIRDLFPDSSSSPTQNTTRDTPAELILHIYSNSGLNTAYSLNEVYTSSTSTSESLLPLHATIFDSSPGRYSFSSVAAGVMFGVPPKAYAQRLIALPLAYLLTSCLWMYANVFGGQDWVSFWSKEFNNPERFRESSRVYLYSKGDPLVEWQVVEEHAREAEAKGFVVVGKRDFGEKSRHVAHARTDPGVYWGLVEGCWRGRARL</sequence>
<dbReference type="AlphaFoldDB" id="A0AAN7ABY7"/>
<dbReference type="InterPro" id="IPR008547">
    <property type="entry name" value="DUF829_TMEM53"/>
</dbReference>
<comment type="caution">
    <text evidence="7">The sequence shown here is derived from an EMBL/GenBank/DDBJ whole genome shotgun (WGS) entry which is preliminary data.</text>
</comment>
<evidence type="ECO:0000256" key="5">
    <source>
        <dbReference type="ARBA" id="ARBA00023242"/>
    </source>
</evidence>
<protein>
    <recommendedName>
        <fullName evidence="9">Indole-diterpene biosynthesis protein PaxU</fullName>
    </recommendedName>
</protein>
<dbReference type="PANTHER" id="PTHR12265:SF30">
    <property type="entry name" value="TRANSMEMBRANE PROTEIN 53"/>
    <property type="match status" value="1"/>
</dbReference>
<keyword evidence="3" id="KW-1133">Transmembrane helix</keyword>
<evidence type="ECO:0000313" key="8">
    <source>
        <dbReference type="Proteomes" id="UP001302126"/>
    </source>
</evidence>
<reference evidence="7" key="1">
    <citation type="journal article" date="2023" name="Mol. Phylogenet. Evol.">
        <title>Genome-scale phylogeny and comparative genomics of the fungal order Sordariales.</title>
        <authorList>
            <person name="Hensen N."/>
            <person name="Bonometti L."/>
            <person name="Westerberg I."/>
            <person name="Brannstrom I.O."/>
            <person name="Guillou S."/>
            <person name="Cros-Aarteil S."/>
            <person name="Calhoun S."/>
            <person name="Haridas S."/>
            <person name="Kuo A."/>
            <person name="Mondo S."/>
            <person name="Pangilinan J."/>
            <person name="Riley R."/>
            <person name="LaButti K."/>
            <person name="Andreopoulos B."/>
            <person name="Lipzen A."/>
            <person name="Chen C."/>
            <person name="Yan M."/>
            <person name="Daum C."/>
            <person name="Ng V."/>
            <person name="Clum A."/>
            <person name="Steindorff A."/>
            <person name="Ohm R.A."/>
            <person name="Martin F."/>
            <person name="Silar P."/>
            <person name="Natvig D.O."/>
            <person name="Lalanne C."/>
            <person name="Gautier V."/>
            <person name="Ament-Velasquez S.L."/>
            <person name="Kruys A."/>
            <person name="Hutchinson M.I."/>
            <person name="Powell A.J."/>
            <person name="Barry K."/>
            <person name="Miller A.N."/>
            <person name="Grigoriev I.V."/>
            <person name="Debuchy R."/>
            <person name="Gladieux P."/>
            <person name="Hiltunen Thoren M."/>
            <person name="Johannesson H."/>
        </authorList>
    </citation>
    <scope>NUCLEOTIDE SEQUENCE</scope>
    <source>
        <strain evidence="7">PSN309</strain>
    </source>
</reference>
<evidence type="ECO:0008006" key="9">
    <source>
        <dbReference type="Google" id="ProtNLM"/>
    </source>
</evidence>
<dbReference type="PANTHER" id="PTHR12265">
    <property type="entry name" value="TRANSMEMBRANE PROTEIN 53"/>
    <property type="match status" value="1"/>
</dbReference>
<name>A0AAN7ABY7_9PEZI</name>
<evidence type="ECO:0000256" key="3">
    <source>
        <dbReference type="ARBA" id="ARBA00022989"/>
    </source>
</evidence>
<evidence type="ECO:0000256" key="6">
    <source>
        <dbReference type="ARBA" id="ARBA00037847"/>
    </source>
</evidence>
<keyword evidence="4" id="KW-0472">Membrane</keyword>
<evidence type="ECO:0000313" key="7">
    <source>
        <dbReference type="EMBL" id="KAK4182991.1"/>
    </source>
</evidence>
<comment type="subcellular location">
    <subcellularLocation>
        <location evidence="6">Endomembrane system</location>
        <topology evidence="6">Single-pass membrane protein</topology>
    </subcellularLocation>
    <subcellularLocation>
        <location evidence="1">Nucleus membrane</location>
    </subcellularLocation>
</comment>
<organism evidence="7 8">
    <name type="scientific">Podospora australis</name>
    <dbReference type="NCBI Taxonomy" id="1536484"/>
    <lineage>
        <taxon>Eukaryota</taxon>
        <taxon>Fungi</taxon>
        <taxon>Dikarya</taxon>
        <taxon>Ascomycota</taxon>
        <taxon>Pezizomycotina</taxon>
        <taxon>Sordariomycetes</taxon>
        <taxon>Sordariomycetidae</taxon>
        <taxon>Sordariales</taxon>
        <taxon>Podosporaceae</taxon>
        <taxon>Podospora</taxon>
    </lineage>
</organism>
<keyword evidence="8" id="KW-1185">Reference proteome</keyword>
<dbReference type="GO" id="GO:0031965">
    <property type="term" value="C:nuclear membrane"/>
    <property type="evidence" value="ECO:0007669"/>
    <property type="project" value="UniProtKB-SubCell"/>
</dbReference>
<dbReference type="Proteomes" id="UP001302126">
    <property type="component" value="Unassembled WGS sequence"/>
</dbReference>
<accession>A0AAN7ABY7</accession>
<evidence type="ECO:0000256" key="1">
    <source>
        <dbReference type="ARBA" id="ARBA00004126"/>
    </source>
</evidence>
<evidence type="ECO:0000256" key="4">
    <source>
        <dbReference type="ARBA" id="ARBA00023136"/>
    </source>
</evidence>
<evidence type="ECO:0000256" key="2">
    <source>
        <dbReference type="ARBA" id="ARBA00022692"/>
    </source>
</evidence>
<proteinExistence type="predicted"/>
<gene>
    <name evidence="7" type="ORF">QBC35DRAFT_132011</name>
</gene>
<keyword evidence="5" id="KW-0539">Nucleus</keyword>
<reference evidence="7" key="2">
    <citation type="submission" date="2023-05" db="EMBL/GenBank/DDBJ databases">
        <authorList>
            <consortium name="Lawrence Berkeley National Laboratory"/>
            <person name="Steindorff A."/>
            <person name="Hensen N."/>
            <person name="Bonometti L."/>
            <person name="Westerberg I."/>
            <person name="Brannstrom I.O."/>
            <person name="Guillou S."/>
            <person name="Cros-Aarteil S."/>
            <person name="Calhoun S."/>
            <person name="Haridas S."/>
            <person name="Kuo A."/>
            <person name="Mondo S."/>
            <person name="Pangilinan J."/>
            <person name="Riley R."/>
            <person name="Labutti K."/>
            <person name="Andreopoulos B."/>
            <person name="Lipzen A."/>
            <person name="Chen C."/>
            <person name="Yanf M."/>
            <person name="Daum C."/>
            <person name="Ng V."/>
            <person name="Clum A."/>
            <person name="Ohm R."/>
            <person name="Martin F."/>
            <person name="Silar P."/>
            <person name="Natvig D."/>
            <person name="Lalanne C."/>
            <person name="Gautier V."/>
            <person name="Ament-Velasquez S.L."/>
            <person name="Kruys A."/>
            <person name="Hutchinson M.I."/>
            <person name="Powell A.J."/>
            <person name="Barry K."/>
            <person name="Miller A.N."/>
            <person name="Grigoriev I.V."/>
            <person name="Debuchy R."/>
            <person name="Gladieux P."/>
            <person name="Thoren M.H."/>
            <person name="Johannesson H."/>
        </authorList>
    </citation>
    <scope>NUCLEOTIDE SEQUENCE</scope>
    <source>
        <strain evidence="7">PSN309</strain>
    </source>
</reference>
<keyword evidence="2" id="KW-0812">Transmembrane</keyword>
<dbReference type="EMBL" id="MU864588">
    <property type="protein sequence ID" value="KAK4182991.1"/>
    <property type="molecule type" value="Genomic_DNA"/>
</dbReference>